<dbReference type="PROSITE" id="PS50830">
    <property type="entry name" value="TNASE_3"/>
    <property type="match status" value="1"/>
</dbReference>
<reference evidence="5 6" key="1">
    <citation type="journal article" date="2016" name="Nat. Commun.">
        <title>Thousands of microbial genomes shed light on interconnected biogeochemical processes in an aquifer system.</title>
        <authorList>
            <person name="Anantharaman K."/>
            <person name="Brown C.T."/>
            <person name="Hug L.A."/>
            <person name="Sharon I."/>
            <person name="Castelle C.J."/>
            <person name="Probst A.J."/>
            <person name="Thomas B.C."/>
            <person name="Singh A."/>
            <person name="Wilkins M.J."/>
            <person name="Karaoz U."/>
            <person name="Brodie E.L."/>
            <person name="Williams K.H."/>
            <person name="Hubbard S.S."/>
            <person name="Banfield J.F."/>
        </authorList>
    </citation>
    <scope>NUCLEOTIDE SEQUENCE [LARGE SCALE GENOMIC DNA]</scope>
</reference>
<protein>
    <recommendedName>
        <fullName evidence="4">TNase-like domain-containing protein</fullName>
    </recommendedName>
</protein>
<name>A0A1G1UY11_9BACT</name>
<dbReference type="PANTHER" id="PTHR12302:SF3">
    <property type="entry name" value="SERINE_THREONINE-PROTEIN KINASE 31"/>
    <property type="match status" value="1"/>
</dbReference>
<dbReference type="GO" id="GO:0016787">
    <property type="term" value="F:hydrolase activity"/>
    <property type="evidence" value="ECO:0007669"/>
    <property type="project" value="UniProtKB-KW"/>
</dbReference>
<keyword evidence="1" id="KW-0540">Nuclease</keyword>
<dbReference type="SMART" id="SM00318">
    <property type="entry name" value="SNc"/>
    <property type="match status" value="1"/>
</dbReference>
<dbReference type="EMBL" id="MHBW01000032">
    <property type="protein sequence ID" value="OGY08008.1"/>
    <property type="molecule type" value="Genomic_DNA"/>
</dbReference>
<gene>
    <name evidence="5" type="ORF">A2782_01990</name>
</gene>
<evidence type="ECO:0000256" key="1">
    <source>
        <dbReference type="ARBA" id="ARBA00022722"/>
    </source>
</evidence>
<keyword evidence="3" id="KW-0378">Hydrolase</keyword>
<dbReference type="GO" id="GO:0004519">
    <property type="term" value="F:endonuclease activity"/>
    <property type="evidence" value="ECO:0007669"/>
    <property type="project" value="UniProtKB-KW"/>
</dbReference>
<dbReference type="Proteomes" id="UP000177967">
    <property type="component" value="Unassembled WGS sequence"/>
</dbReference>
<sequence>MKSKLITVPEELLKDVLPFVKGSKFEKEIKDILENTGKYQTQNISYFPKKGKVKRVVDGDTIVLENGSIVRYVGITSPETNEPFEKESTDENKKLVEGKTVTLEYDNYKGDKFGRILAYLIIDGKNISIELARKGMAQVVVYQHKKPFIYANQLLKAQEEAKKKRLGIWSK</sequence>
<dbReference type="InterPro" id="IPR035437">
    <property type="entry name" value="SNase_OB-fold_sf"/>
</dbReference>
<dbReference type="SUPFAM" id="SSF50199">
    <property type="entry name" value="Staphylococcal nuclease"/>
    <property type="match status" value="1"/>
</dbReference>
<evidence type="ECO:0000256" key="3">
    <source>
        <dbReference type="ARBA" id="ARBA00022801"/>
    </source>
</evidence>
<proteinExistence type="predicted"/>
<comment type="caution">
    <text evidence="5">The sequence shown here is derived from an EMBL/GenBank/DDBJ whole genome shotgun (WGS) entry which is preliminary data.</text>
</comment>
<dbReference type="InterPro" id="IPR016071">
    <property type="entry name" value="Staphylococal_nuclease_OB-fold"/>
</dbReference>
<keyword evidence="2" id="KW-0255">Endonuclease</keyword>
<evidence type="ECO:0000259" key="4">
    <source>
        <dbReference type="PROSITE" id="PS50830"/>
    </source>
</evidence>
<dbReference type="Gene3D" id="2.40.50.90">
    <property type="match status" value="1"/>
</dbReference>
<evidence type="ECO:0000313" key="5">
    <source>
        <dbReference type="EMBL" id="OGY08008.1"/>
    </source>
</evidence>
<dbReference type="AlphaFoldDB" id="A0A1G1UY11"/>
<accession>A0A1G1UY11</accession>
<evidence type="ECO:0000256" key="2">
    <source>
        <dbReference type="ARBA" id="ARBA00022759"/>
    </source>
</evidence>
<dbReference type="Pfam" id="PF00565">
    <property type="entry name" value="SNase"/>
    <property type="match status" value="1"/>
</dbReference>
<dbReference type="STRING" id="1797513.A2782_01990"/>
<organism evidence="5 6">
    <name type="scientific">Candidatus Blackburnbacteria bacterium RIFCSPHIGHO2_01_FULL_43_15b</name>
    <dbReference type="NCBI Taxonomy" id="1797513"/>
    <lineage>
        <taxon>Bacteria</taxon>
        <taxon>Candidatus Blackburniibacteriota</taxon>
    </lineage>
</organism>
<feature type="domain" description="TNase-like" evidence="4">
    <location>
        <begin position="47"/>
        <end position="171"/>
    </location>
</feature>
<evidence type="ECO:0000313" key="6">
    <source>
        <dbReference type="Proteomes" id="UP000177967"/>
    </source>
</evidence>
<dbReference type="PANTHER" id="PTHR12302">
    <property type="entry name" value="EBNA2 BINDING PROTEIN P100"/>
    <property type="match status" value="1"/>
</dbReference>